<comment type="subcellular location">
    <subcellularLocation>
        <location evidence="1">Membrane</location>
        <topology evidence="1">Multi-pass membrane protein</topology>
    </subcellularLocation>
</comment>
<evidence type="ECO:0000259" key="7">
    <source>
        <dbReference type="Pfam" id="PF11846"/>
    </source>
</evidence>
<feature type="domain" description="Virulence factor membrane-bound polymerase C-terminal" evidence="7">
    <location>
        <begin position="391"/>
        <end position="497"/>
    </location>
</feature>
<proteinExistence type="predicted"/>
<dbReference type="GO" id="GO:0016020">
    <property type="term" value="C:membrane"/>
    <property type="evidence" value="ECO:0007669"/>
    <property type="project" value="UniProtKB-SubCell"/>
</dbReference>
<dbReference type="Proteomes" id="UP000003843">
    <property type="component" value="Unassembled WGS sequence"/>
</dbReference>
<keyword evidence="4" id="KW-0472">Membrane</keyword>
<evidence type="ECO:0000256" key="1">
    <source>
        <dbReference type="ARBA" id="ARBA00004141"/>
    </source>
</evidence>
<comment type="caution">
    <text evidence="8">The sequence shown here is derived from an EMBL/GenBank/DDBJ whole genome shotgun (WGS) entry which is preliminary data.</text>
</comment>
<evidence type="ECO:0000256" key="5">
    <source>
        <dbReference type="SAM" id="MobiDB-lite"/>
    </source>
</evidence>
<dbReference type="InterPro" id="IPR007016">
    <property type="entry name" value="O-antigen_ligase-rel_domated"/>
</dbReference>
<keyword evidence="3" id="KW-1133">Transmembrane helix</keyword>
<gene>
    <name evidence="8" type="ORF">NEILACOT_04981</name>
</gene>
<dbReference type="Pfam" id="PF04932">
    <property type="entry name" value="Wzy_C"/>
    <property type="match status" value="1"/>
</dbReference>
<feature type="domain" description="O-antigen ligase-related" evidence="6">
    <location>
        <begin position="211"/>
        <end position="367"/>
    </location>
</feature>
<keyword evidence="2" id="KW-0812">Transmembrane</keyword>
<dbReference type="PANTHER" id="PTHR37422:SF21">
    <property type="entry name" value="EXOQ-LIKE PROTEIN"/>
    <property type="match status" value="1"/>
</dbReference>
<protein>
    <submittedName>
        <fullName evidence="8">O-antigen polymerase</fullName>
    </submittedName>
</protein>
<evidence type="ECO:0000313" key="8">
    <source>
        <dbReference type="EMBL" id="EEZ75009.1"/>
    </source>
</evidence>
<evidence type="ECO:0000256" key="4">
    <source>
        <dbReference type="ARBA" id="ARBA00023136"/>
    </source>
</evidence>
<evidence type="ECO:0000256" key="2">
    <source>
        <dbReference type="ARBA" id="ARBA00022692"/>
    </source>
</evidence>
<feature type="region of interest" description="Disordered" evidence="5">
    <location>
        <begin position="509"/>
        <end position="542"/>
    </location>
</feature>
<accession>D0WBQ4</accession>
<dbReference type="PANTHER" id="PTHR37422">
    <property type="entry name" value="TEICHURONIC ACID BIOSYNTHESIS PROTEIN TUAE"/>
    <property type="match status" value="1"/>
</dbReference>
<evidence type="ECO:0000259" key="6">
    <source>
        <dbReference type="Pfam" id="PF04932"/>
    </source>
</evidence>
<dbReference type="AlphaFoldDB" id="D0WBQ4"/>
<dbReference type="Pfam" id="PF11846">
    <property type="entry name" value="Wzy_C_2"/>
    <property type="match status" value="1"/>
</dbReference>
<evidence type="ECO:0000256" key="3">
    <source>
        <dbReference type="ARBA" id="ARBA00022989"/>
    </source>
</evidence>
<evidence type="ECO:0000313" key="9">
    <source>
        <dbReference type="Proteomes" id="UP000003843"/>
    </source>
</evidence>
<dbReference type="InterPro" id="IPR051533">
    <property type="entry name" value="WaaL-like"/>
</dbReference>
<reference evidence="8 9" key="1">
    <citation type="submission" date="2009-10" db="EMBL/GenBank/DDBJ databases">
        <authorList>
            <person name="Weinstock G."/>
            <person name="Sodergren E."/>
            <person name="Clifton S."/>
            <person name="Fulton L."/>
            <person name="Fulton B."/>
            <person name="Courtney L."/>
            <person name="Fronick C."/>
            <person name="Harrison M."/>
            <person name="Strong C."/>
            <person name="Farmer C."/>
            <person name="Delahaunty K."/>
            <person name="Markovic C."/>
            <person name="Hall O."/>
            <person name="Minx P."/>
            <person name="Tomlinson C."/>
            <person name="Mitreva M."/>
            <person name="Nelson J."/>
            <person name="Hou S."/>
            <person name="Wollam A."/>
            <person name="Pepin K.H."/>
            <person name="Johnson M."/>
            <person name="Bhonagiri V."/>
            <person name="Nash W.E."/>
            <person name="Warren W."/>
            <person name="Chinwalla A."/>
            <person name="Mardis E.R."/>
            <person name="Wilson R.K."/>
        </authorList>
    </citation>
    <scope>NUCLEOTIDE SEQUENCE [LARGE SCALE GENOMIC DNA]</scope>
    <source>
        <strain evidence="8 9">ATCC 23970</strain>
    </source>
</reference>
<sequence>MPAETTVSGIRPAAKLPIYILPCFLWIGIVPFTFALRLEPSPDFYHDAAAAAGLIVLLFFTAGKKLFDVKIPAISFLLFAMAAFWYLQARLMNLIYPGMNDIVSWIFILLAVGAWACKSLVAHYGQERIVTLFAWSLLIGSLLQSCIVVIQFAGWEDTPLLQNLIVYSGQGVIGHIGQRNNLGHYLMWGILAAAYLNGQRKIPAALGTICLIMQTAVLGLVNSRTILTYIAAIALILPFWYFRSDKSNRRTILGIAAAVFLTALFQFSMNTILETFTGIRYETAVERVANGGFTDLPRQIEWRKALAAFQSAPIFGHGWNSFAQQTFLINAEQHNIHDNHLSNLFTHSHNIVLQLLAEMGISGTLLVAATLLTGIAGLLKRPLTPASLFLICTLAVSMCHSMLEYPLWYVYFLIPFGLMLFLSPAEASDGIAFKKAANLGILTASAAIFAGLLHLDWTYTRLVNSFFPATDDSAKNPQPENQRTALYFRKQSDAVLLCRLLPRKLRPAGIPRNPDLGGRSNPQSTKIPPPLRHLPHRPLPDAARQSCRSKTMDAGDTVLLPLPDAPIRRRNPQTARMGAAAARTAQRLQSLRRRARASGSKTLQMTRAGGCGCRPKCKAPCKTLQKTANRQGNTLSKNIAAVLR</sequence>
<dbReference type="EMBL" id="ACEQ02000025">
    <property type="protein sequence ID" value="EEZ75009.1"/>
    <property type="molecule type" value="Genomic_DNA"/>
</dbReference>
<dbReference type="InterPro" id="IPR021797">
    <property type="entry name" value="Wzy_C_2"/>
</dbReference>
<name>D0WBQ4_NEILA</name>
<organism evidence="8 9">
    <name type="scientific">Neisseria lactamica ATCC 23970</name>
    <dbReference type="NCBI Taxonomy" id="546265"/>
    <lineage>
        <taxon>Bacteria</taxon>
        <taxon>Pseudomonadati</taxon>
        <taxon>Pseudomonadota</taxon>
        <taxon>Betaproteobacteria</taxon>
        <taxon>Neisseriales</taxon>
        <taxon>Neisseriaceae</taxon>
        <taxon>Neisseria</taxon>
    </lineage>
</organism>